<dbReference type="RefSeq" id="WP_290249629.1">
    <property type="nucleotide sequence ID" value="NZ_JAUFQT010000002.1"/>
</dbReference>
<evidence type="ECO:0000313" key="5">
    <source>
        <dbReference type="EMBL" id="MFB9212122.1"/>
    </source>
</evidence>
<evidence type="ECO:0000313" key="6">
    <source>
        <dbReference type="Proteomes" id="UP001589654"/>
    </source>
</evidence>
<dbReference type="InterPro" id="IPR013655">
    <property type="entry name" value="PAS_fold_3"/>
</dbReference>
<evidence type="ECO:0000259" key="4">
    <source>
        <dbReference type="PROSITE" id="PS50043"/>
    </source>
</evidence>
<gene>
    <name evidence="5" type="ORF">ACFFUR_09910</name>
</gene>
<dbReference type="InterPro" id="IPR036388">
    <property type="entry name" value="WH-like_DNA-bd_sf"/>
</dbReference>
<dbReference type="PROSITE" id="PS50043">
    <property type="entry name" value="HTH_LUXR_2"/>
    <property type="match status" value="1"/>
</dbReference>
<keyword evidence="6" id="KW-1185">Reference proteome</keyword>
<dbReference type="Pfam" id="PF00196">
    <property type="entry name" value="GerE"/>
    <property type="match status" value="1"/>
</dbReference>
<comment type="caution">
    <text evidence="5">The sequence shown here is derived from an EMBL/GenBank/DDBJ whole genome shotgun (WGS) entry which is preliminary data.</text>
</comment>
<dbReference type="Pfam" id="PF08447">
    <property type="entry name" value="PAS_3"/>
    <property type="match status" value="1"/>
</dbReference>
<proteinExistence type="predicted"/>
<dbReference type="InterPro" id="IPR016032">
    <property type="entry name" value="Sig_transdc_resp-reg_C-effctor"/>
</dbReference>
<keyword evidence="3" id="KW-0804">Transcription</keyword>
<dbReference type="Gene3D" id="1.10.10.10">
    <property type="entry name" value="Winged helix-like DNA-binding domain superfamily/Winged helix DNA-binding domain"/>
    <property type="match status" value="1"/>
</dbReference>
<dbReference type="InterPro" id="IPR000792">
    <property type="entry name" value="Tscrpt_reg_LuxR_C"/>
</dbReference>
<evidence type="ECO:0000256" key="3">
    <source>
        <dbReference type="ARBA" id="ARBA00023163"/>
    </source>
</evidence>
<dbReference type="PROSITE" id="PS00622">
    <property type="entry name" value="HTH_LUXR_1"/>
    <property type="match status" value="1"/>
</dbReference>
<accession>A0ABV5J6I2</accession>
<dbReference type="Proteomes" id="UP001589654">
    <property type="component" value="Unassembled WGS sequence"/>
</dbReference>
<feature type="domain" description="HTH luxR-type" evidence="4">
    <location>
        <begin position="193"/>
        <end position="258"/>
    </location>
</feature>
<dbReference type="PANTHER" id="PTHR44688:SF16">
    <property type="entry name" value="DNA-BINDING TRANSCRIPTIONAL ACTIVATOR DEVR_DOSR"/>
    <property type="match status" value="1"/>
</dbReference>
<keyword evidence="1" id="KW-0805">Transcription regulation</keyword>
<organism evidence="5 6">
    <name type="scientific">Echinicola jeungdonensis</name>
    <dbReference type="NCBI Taxonomy" id="709343"/>
    <lineage>
        <taxon>Bacteria</taxon>
        <taxon>Pseudomonadati</taxon>
        <taxon>Bacteroidota</taxon>
        <taxon>Cytophagia</taxon>
        <taxon>Cytophagales</taxon>
        <taxon>Cyclobacteriaceae</taxon>
        <taxon>Echinicola</taxon>
    </lineage>
</organism>
<dbReference type="PANTHER" id="PTHR44688">
    <property type="entry name" value="DNA-BINDING TRANSCRIPTIONAL ACTIVATOR DEVR_DOSR"/>
    <property type="match status" value="1"/>
</dbReference>
<dbReference type="SUPFAM" id="SSF46894">
    <property type="entry name" value="C-terminal effector domain of the bipartite response regulators"/>
    <property type="match status" value="1"/>
</dbReference>
<dbReference type="PRINTS" id="PR00038">
    <property type="entry name" value="HTHLUXR"/>
</dbReference>
<sequence length="260" mass="29919">MKLDLTQMHNVWEKAVLEKKDRTALPSINFDEIVSSVFTVGPFYYFLIDFYDFSISHISSGFEEIHGVDPDTIHTIDDILKLTHPDDMDFVVKAEERVITFLHQLGQEKFTKYKACYNFRCITKTGKYELFNHQALVLTLDEKGNFIKSINILTNINHLTKRNNLKFSIIGLSGLPSYLNMDIYPTDQDQNEKALKENNFSKREIEIMKMIADGVASKNIAEKLFISLETVKSHRKNILIKSGCKNATELIARSISEGWI</sequence>
<dbReference type="EMBL" id="JBHMEW010000058">
    <property type="protein sequence ID" value="MFB9212122.1"/>
    <property type="molecule type" value="Genomic_DNA"/>
</dbReference>
<name>A0ABV5J6I2_9BACT</name>
<dbReference type="Gene3D" id="3.30.450.20">
    <property type="entry name" value="PAS domain"/>
    <property type="match status" value="1"/>
</dbReference>
<dbReference type="SMART" id="SM00421">
    <property type="entry name" value="HTH_LUXR"/>
    <property type="match status" value="1"/>
</dbReference>
<protein>
    <submittedName>
        <fullName evidence="5">LuxR C-terminal-related transcriptional regulator</fullName>
    </submittedName>
</protein>
<evidence type="ECO:0000256" key="2">
    <source>
        <dbReference type="ARBA" id="ARBA00023125"/>
    </source>
</evidence>
<dbReference type="CDD" id="cd06170">
    <property type="entry name" value="LuxR_C_like"/>
    <property type="match status" value="1"/>
</dbReference>
<reference evidence="5 6" key="1">
    <citation type="submission" date="2024-09" db="EMBL/GenBank/DDBJ databases">
        <authorList>
            <person name="Sun Q."/>
            <person name="Mori K."/>
        </authorList>
    </citation>
    <scope>NUCLEOTIDE SEQUENCE [LARGE SCALE GENOMIC DNA]</scope>
    <source>
        <strain evidence="5 6">CECT 7682</strain>
    </source>
</reference>
<keyword evidence="2" id="KW-0238">DNA-binding</keyword>
<evidence type="ECO:0000256" key="1">
    <source>
        <dbReference type="ARBA" id="ARBA00023015"/>
    </source>
</evidence>